<comment type="caution">
    <text evidence="1">The sequence shown here is derived from an EMBL/GenBank/DDBJ whole genome shotgun (WGS) entry which is preliminary data.</text>
</comment>
<dbReference type="EMBL" id="LGTW01000008">
    <property type="protein sequence ID" value="KWX23444.1"/>
    <property type="molecule type" value="Genomic_DNA"/>
</dbReference>
<organism evidence="1 2">
    <name type="scientific">Mycolicibacterium wolinskyi</name>
    <dbReference type="NCBI Taxonomy" id="59750"/>
    <lineage>
        <taxon>Bacteria</taxon>
        <taxon>Bacillati</taxon>
        <taxon>Actinomycetota</taxon>
        <taxon>Actinomycetes</taxon>
        <taxon>Mycobacteriales</taxon>
        <taxon>Mycobacteriaceae</taxon>
        <taxon>Mycolicibacterium</taxon>
    </lineage>
</organism>
<dbReference type="AlphaFoldDB" id="A0A132PME9"/>
<reference evidence="1 2" key="1">
    <citation type="submission" date="2015-07" db="EMBL/GenBank/DDBJ databases">
        <title>A draft genome sequence of Mycobacterium wolinskyi.</title>
        <authorList>
            <person name="de Man T.J."/>
            <person name="Perry K.A."/>
            <person name="Coulliette A.D."/>
            <person name="Jensen B."/>
            <person name="Toney N.C."/>
            <person name="Limbago B.M."/>
            <person name="Noble-Wang J."/>
        </authorList>
    </citation>
    <scope>NUCLEOTIDE SEQUENCE [LARGE SCALE GENOMIC DNA]</scope>
    <source>
        <strain evidence="1 2">CDC_01</strain>
    </source>
</reference>
<protein>
    <submittedName>
        <fullName evidence="1">Uncharacterized protein</fullName>
    </submittedName>
</protein>
<dbReference type="Proteomes" id="UP000070612">
    <property type="component" value="Unassembled WGS sequence"/>
</dbReference>
<proteinExistence type="predicted"/>
<sequence>MDNHGYFLATNPGQPHRQLWLVGLDIHTGEPLFSPVTIDSGSNTPKCFLNGPESVLCVADEVRGDEVQSKAWVIDTRTGKVLFNGPTQLHTTPGSGVRVDQVGIYAVAEMLGQGIFGIGPQAETTWLVPGTTKVSTSPRTADADHAPLAIAEDSADGTDQVVVFSLIDGKVITPDIEDGLVPQAAVVYPGGFAIKAVAENSMSVSDAVMFFDETGNRLHETDISGPLSVLSSTLPVVESSPSYSVFGANGTGLIQLPDGLGSDALLIGHRLYVPESTWEGSSKVRRWRQFDLTTGKEGVACRPNMSQYIGNDGSVGVFETSANEVAGASTFAMDLASCEKLWATPVNAESFHRLWRINDTLVELSDDAKELHSLVSHRE</sequence>
<gene>
    <name evidence="1" type="ORF">AFM11_14240</name>
</gene>
<accession>A0A132PME9</accession>
<evidence type="ECO:0000313" key="1">
    <source>
        <dbReference type="EMBL" id="KWX23444.1"/>
    </source>
</evidence>
<keyword evidence="2" id="KW-1185">Reference proteome</keyword>
<name>A0A132PME9_9MYCO</name>
<evidence type="ECO:0000313" key="2">
    <source>
        <dbReference type="Proteomes" id="UP000070612"/>
    </source>
</evidence>
<dbReference type="PATRIC" id="fig|59750.3.peg.6955"/>